<keyword evidence="4" id="KW-1185">Reference proteome</keyword>
<reference evidence="2 4" key="1">
    <citation type="journal article" date="2018" name="Gigascience">
        <title>Genomes of trombidid mites reveal novel predicted allergens and laterally-transferred genes associated with secondary metabolism.</title>
        <authorList>
            <person name="Dong X."/>
            <person name="Chaisiri K."/>
            <person name="Xia D."/>
            <person name="Armstrong S.D."/>
            <person name="Fang Y."/>
            <person name="Donnelly M.J."/>
            <person name="Kadowaki T."/>
            <person name="McGarry J.W."/>
            <person name="Darby A.C."/>
            <person name="Makepeace B.L."/>
        </authorList>
    </citation>
    <scope>NUCLEOTIDE SEQUENCE [LARGE SCALE GENOMIC DNA]</scope>
    <source>
        <strain evidence="2">UoL-WK</strain>
    </source>
</reference>
<dbReference type="InterPro" id="IPR013783">
    <property type="entry name" value="Ig-like_fold"/>
</dbReference>
<feature type="domain" description="Ig-like" evidence="1">
    <location>
        <begin position="1"/>
        <end position="96"/>
    </location>
</feature>
<dbReference type="Proteomes" id="UP000285301">
    <property type="component" value="Unassembled WGS sequence"/>
</dbReference>
<dbReference type="EMBL" id="NCKU01002064">
    <property type="protein sequence ID" value="RWS10537.1"/>
    <property type="molecule type" value="Genomic_DNA"/>
</dbReference>
<dbReference type="OrthoDB" id="6492326at2759"/>
<dbReference type="PROSITE" id="PS50835">
    <property type="entry name" value="IG_LIKE"/>
    <property type="match status" value="1"/>
</dbReference>
<comment type="caution">
    <text evidence="2">The sequence shown here is derived from an EMBL/GenBank/DDBJ whole genome shotgun (WGS) entry which is preliminary data.</text>
</comment>
<name>A0A3S4R1R8_9ACAR</name>
<dbReference type="Gene3D" id="2.60.40.10">
    <property type="entry name" value="Immunoglobulins"/>
    <property type="match status" value="2"/>
</dbReference>
<protein>
    <submittedName>
        <fullName evidence="2">Beat protein-like protein</fullName>
    </submittedName>
</protein>
<dbReference type="EMBL" id="NCKU01002078">
    <property type="protein sequence ID" value="RWS10487.1"/>
    <property type="molecule type" value="Genomic_DNA"/>
</dbReference>
<dbReference type="PANTHER" id="PTHR21261:SF15">
    <property type="entry name" value="BEATEN PATH IIIA, ISOFORM D-RELATED"/>
    <property type="match status" value="1"/>
</dbReference>
<gene>
    <name evidence="2" type="ORF">B4U79_07216</name>
    <name evidence="3" type="ORF">B4U79_09224</name>
</gene>
<dbReference type="STRING" id="1965070.A0A3S4R1R8"/>
<evidence type="ECO:0000313" key="3">
    <source>
        <dbReference type="EMBL" id="RWS10537.1"/>
    </source>
</evidence>
<feature type="non-terminal residue" evidence="2">
    <location>
        <position position="247"/>
    </location>
</feature>
<dbReference type="InterPro" id="IPR007110">
    <property type="entry name" value="Ig-like_dom"/>
</dbReference>
<evidence type="ECO:0000313" key="2">
    <source>
        <dbReference type="EMBL" id="RWS10487.1"/>
    </source>
</evidence>
<dbReference type="PANTHER" id="PTHR21261">
    <property type="entry name" value="BEAT PROTEIN"/>
    <property type="match status" value="1"/>
</dbReference>
<organism evidence="2 4">
    <name type="scientific">Dinothrombium tinctorium</name>
    <dbReference type="NCBI Taxonomy" id="1965070"/>
    <lineage>
        <taxon>Eukaryota</taxon>
        <taxon>Metazoa</taxon>
        <taxon>Ecdysozoa</taxon>
        <taxon>Arthropoda</taxon>
        <taxon>Chelicerata</taxon>
        <taxon>Arachnida</taxon>
        <taxon>Acari</taxon>
        <taxon>Acariformes</taxon>
        <taxon>Trombidiformes</taxon>
        <taxon>Prostigmata</taxon>
        <taxon>Anystina</taxon>
        <taxon>Parasitengona</taxon>
        <taxon>Trombidioidea</taxon>
        <taxon>Trombidiidae</taxon>
        <taxon>Dinothrombium</taxon>
    </lineage>
</organism>
<accession>A0A3S4R1R8</accession>
<proteinExistence type="predicted"/>
<evidence type="ECO:0000313" key="4">
    <source>
        <dbReference type="Proteomes" id="UP000285301"/>
    </source>
</evidence>
<reference evidence="2" key="2">
    <citation type="submission" date="2018-11" db="EMBL/GenBank/DDBJ databases">
        <title>Trombidioid mite genomics.</title>
        <authorList>
            <person name="Dong X."/>
        </authorList>
    </citation>
    <scope>NUCLEOTIDE SEQUENCE</scope>
    <source>
        <strain evidence="2">UoL-WK</strain>
    </source>
</reference>
<dbReference type="InterPro" id="IPR036179">
    <property type="entry name" value="Ig-like_dom_sf"/>
</dbReference>
<evidence type="ECO:0000259" key="1">
    <source>
        <dbReference type="PROSITE" id="PS50835"/>
    </source>
</evidence>
<dbReference type="AlphaFoldDB" id="A0A3S4R1R8"/>
<dbReference type="SUPFAM" id="SSF48726">
    <property type="entry name" value="Immunoglobulin"/>
    <property type="match status" value="1"/>
</dbReference>
<sequence>MVFGTKAYYQIGDVVNVTCKAGPSKPKATLSWLINGKAAASEYLSLDERQQNFSSNSNQLSNASLSLIFPAEKRYFSNGIMILTCNSVIRLEYTMSSELSLVSESKSSTAFVTAHDGEGTVITGIQSAYNVGDQINLTCTSKKAKPSAPELIWLINNEEATTDMLRHYSSVTTDDGSEKSSLGLQLSLNTAFVDIWSIRRKSRSLIAFKCKAKYNNVLMETSKDEIIRRFEPSTTKLHVSAENEVGA</sequence>